<keyword evidence="3" id="KW-1185">Reference proteome</keyword>
<gene>
    <name evidence="2" type="ORF">MVEN_02557100</name>
</gene>
<keyword evidence="1" id="KW-0732">Signal</keyword>
<proteinExistence type="predicted"/>
<reference evidence="2" key="1">
    <citation type="submission" date="2020-05" db="EMBL/GenBank/DDBJ databases">
        <title>Mycena genomes resolve the evolution of fungal bioluminescence.</title>
        <authorList>
            <person name="Tsai I.J."/>
        </authorList>
    </citation>
    <scope>NUCLEOTIDE SEQUENCE</scope>
    <source>
        <strain evidence="2">CCC161011</strain>
    </source>
</reference>
<protein>
    <submittedName>
        <fullName evidence="2">Uncharacterized protein</fullName>
    </submittedName>
</protein>
<feature type="chain" id="PRO_5034687208" evidence="1">
    <location>
        <begin position="25"/>
        <end position="145"/>
    </location>
</feature>
<accession>A0A8H6U3R1</accession>
<comment type="caution">
    <text evidence="2">The sequence shown here is derived from an EMBL/GenBank/DDBJ whole genome shotgun (WGS) entry which is preliminary data.</text>
</comment>
<dbReference type="EMBL" id="JACAZI010000036">
    <property type="protein sequence ID" value="KAF7328414.1"/>
    <property type="molecule type" value="Genomic_DNA"/>
</dbReference>
<sequence length="145" mass="14606">MFATHLKALSALAAILALAGSVQSAALAKQDVTTLEASFAACTGENLGGSCESFDLSLTAQSGSSSTSGYAACVNLDSTLSGEVQSLQLNTMSSNTVIQFYSAPGCNLADDVLVDTIFPGDKTPVTISSIGTSIPLKAFSLSVAS</sequence>
<dbReference type="Proteomes" id="UP000620124">
    <property type="component" value="Unassembled WGS sequence"/>
</dbReference>
<dbReference type="AlphaFoldDB" id="A0A8H6U3R1"/>
<dbReference type="OrthoDB" id="2998619at2759"/>
<evidence type="ECO:0000313" key="2">
    <source>
        <dbReference type="EMBL" id="KAF7328414.1"/>
    </source>
</evidence>
<organism evidence="2 3">
    <name type="scientific">Mycena venus</name>
    <dbReference type="NCBI Taxonomy" id="2733690"/>
    <lineage>
        <taxon>Eukaryota</taxon>
        <taxon>Fungi</taxon>
        <taxon>Dikarya</taxon>
        <taxon>Basidiomycota</taxon>
        <taxon>Agaricomycotina</taxon>
        <taxon>Agaricomycetes</taxon>
        <taxon>Agaricomycetidae</taxon>
        <taxon>Agaricales</taxon>
        <taxon>Marasmiineae</taxon>
        <taxon>Mycenaceae</taxon>
        <taxon>Mycena</taxon>
    </lineage>
</organism>
<evidence type="ECO:0000256" key="1">
    <source>
        <dbReference type="SAM" id="SignalP"/>
    </source>
</evidence>
<feature type="signal peptide" evidence="1">
    <location>
        <begin position="1"/>
        <end position="24"/>
    </location>
</feature>
<name>A0A8H6U3R1_9AGAR</name>
<evidence type="ECO:0000313" key="3">
    <source>
        <dbReference type="Proteomes" id="UP000620124"/>
    </source>
</evidence>